<evidence type="ECO:0000313" key="2">
    <source>
        <dbReference type="EMBL" id="KFD71993.1"/>
    </source>
</evidence>
<protein>
    <submittedName>
        <fullName evidence="1">Uncharacterized protein</fullName>
    </submittedName>
</protein>
<evidence type="ECO:0000313" key="3">
    <source>
        <dbReference type="Proteomes" id="UP000030764"/>
    </source>
</evidence>
<keyword evidence="3" id="KW-1185">Reference proteome</keyword>
<dbReference type="Proteomes" id="UP000030758">
    <property type="component" value="Unassembled WGS sequence"/>
</dbReference>
<sequence length="62" mass="6596">MGEREGGEGAKGYKAVPESGTANFRLLRSDCPTKDTCQVTYAENKERSSVEVSISKAAIKGS</sequence>
<organism evidence="1 3">
    <name type="scientific">Trichuris suis</name>
    <name type="common">pig whipworm</name>
    <dbReference type="NCBI Taxonomy" id="68888"/>
    <lineage>
        <taxon>Eukaryota</taxon>
        <taxon>Metazoa</taxon>
        <taxon>Ecdysozoa</taxon>
        <taxon>Nematoda</taxon>
        <taxon>Enoplea</taxon>
        <taxon>Dorylaimia</taxon>
        <taxon>Trichinellida</taxon>
        <taxon>Trichuridae</taxon>
        <taxon>Trichuris</taxon>
    </lineage>
</organism>
<gene>
    <name evidence="1" type="ORF">M513_00405</name>
    <name evidence="2" type="ORF">M514_00405</name>
</gene>
<accession>A0A085MNB6</accession>
<dbReference type="EMBL" id="KL367479">
    <property type="protein sequence ID" value="KFD71993.1"/>
    <property type="molecule type" value="Genomic_DNA"/>
</dbReference>
<dbReference type="EMBL" id="KL363183">
    <property type="protein sequence ID" value="KFD58712.1"/>
    <property type="molecule type" value="Genomic_DNA"/>
</dbReference>
<dbReference type="AlphaFoldDB" id="A0A085MNB6"/>
<proteinExistence type="predicted"/>
<dbReference type="Proteomes" id="UP000030764">
    <property type="component" value="Unassembled WGS sequence"/>
</dbReference>
<evidence type="ECO:0000313" key="1">
    <source>
        <dbReference type="EMBL" id="KFD58712.1"/>
    </source>
</evidence>
<reference evidence="1 3" key="1">
    <citation type="journal article" date="2014" name="Nat. Genet.">
        <title>Genome and transcriptome of the porcine whipworm Trichuris suis.</title>
        <authorList>
            <person name="Jex A.R."/>
            <person name="Nejsum P."/>
            <person name="Schwarz E.M."/>
            <person name="Hu L."/>
            <person name="Young N.D."/>
            <person name="Hall R.S."/>
            <person name="Korhonen P.K."/>
            <person name="Liao S."/>
            <person name="Thamsborg S."/>
            <person name="Xia J."/>
            <person name="Xu P."/>
            <person name="Wang S."/>
            <person name="Scheerlinck J.P."/>
            <person name="Hofmann A."/>
            <person name="Sternberg P.W."/>
            <person name="Wang J."/>
            <person name="Gasser R.B."/>
        </authorList>
    </citation>
    <scope>NUCLEOTIDE SEQUENCE [LARGE SCALE GENOMIC DNA]</scope>
    <source>
        <strain evidence="2">DCEP-RM93F</strain>
        <strain evidence="1">DCEP-RM93M</strain>
    </source>
</reference>
<name>A0A085MNB6_9BILA</name>